<feature type="region of interest" description="Disordered" evidence="5">
    <location>
        <begin position="457"/>
        <end position="476"/>
    </location>
</feature>
<keyword evidence="3" id="KW-0813">Transport</keyword>
<dbReference type="SUPFAM" id="SSF53850">
    <property type="entry name" value="Periplasmic binding protein-like II"/>
    <property type="match status" value="1"/>
</dbReference>
<proteinExistence type="inferred from homology"/>
<comment type="similarity">
    <text evidence="2">Belongs to the bacterial solute-binding protein 1 family.</text>
</comment>
<dbReference type="PANTHER" id="PTHR43649:SF31">
    <property type="entry name" value="SN-GLYCEROL-3-PHOSPHATE-BINDING PERIPLASMIC PROTEIN UGPB"/>
    <property type="match status" value="1"/>
</dbReference>
<dbReference type="PROSITE" id="PS51318">
    <property type="entry name" value="TAT"/>
    <property type="match status" value="1"/>
</dbReference>
<evidence type="ECO:0000256" key="4">
    <source>
        <dbReference type="ARBA" id="ARBA00022729"/>
    </source>
</evidence>
<keyword evidence="7" id="KW-1185">Reference proteome</keyword>
<dbReference type="Gene3D" id="3.40.190.10">
    <property type="entry name" value="Periplasmic binding protein-like II"/>
    <property type="match status" value="2"/>
</dbReference>
<feature type="region of interest" description="Disordered" evidence="5">
    <location>
        <begin position="34"/>
        <end position="54"/>
    </location>
</feature>
<keyword evidence="4" id="KW-0732">Signal</keyword>
<evidence type="ECO:0000256" key="5">
    <source>
        <dbReference type="SAM" id="MobiDB-lite"/>
    </source>
</evidence>
<organism evidence="6 7">
    <name type="scientific">Streptomyces pathocidini</name>
    <dbReference type="NCBI Taxonomy" id="1650571"/>
    <lineage>
        <taxon>Bacteria</taxon>
        <taxon>Bacillati</taxon>
        <taxon>Actinomycetota</taxon>
        <taxon>Actinomycetes</taxon>
        <taxon>Kitasatosporales</taxon>
        <taxon>Streptomycetaceae</taxon>
        <taxon>Streptomyces</taxon>
    </lineage>
</organism>
<sequence length="476" mass="51188">MSSIPDLGRRDLLKGAIAAGATLAAGAALSGCAMGGGSDDSGPKTAKGKRSADNPFGVVPNSSLELVWFKGGSPLYLADAVNPLFKRKFPKATLKQSSSERLSQTLQPRFVGGNPPDYVDNAGADALDFGALIQDGQVLDLTELYEAPSIDDPDKKVKDTLLPGAYENAITDGKPYALSYFTRAFGLWYNAQLFEKEGWEAPTTWDDFLALCKELKKAGITPYGFAGKNAADYHTTVLLASAAKIGGHEVITDIDNLEDGAWKSDAVIQAADAWAEIGAKYTSKSFKGLIHTEVQLRQNQGKLAFYPSGDWLESEQKEATTKDFTYAMMPVPSVTTADALPAHAIYATVGGGWTFIPAKAKNAPAALEYMRMIMSREGAQAFTKASGWLTTVQGGADGVELPPGMAAAQKAIDTAAKDNSLFETKIQTWYRPLSEETKGAVLQLMFEGGTGRQFAERMQKKADEIKKDSSVKKYKR</sequence>
<evidence type="ECO:0000313" key="6">
    <source>
        <dbReference type="EMBL" id="MFI1963137.1"/>
    </source>
</evidence>
<dbReference type="Proteomes" id="UP001611548">
    <property type="component" value="Unassembled WGS sequence"/>
</dbReference>
<dbReference type="Pfam" id="PF01547">
    <property type="entry name" value="SBP_bac_1"/>
    <property type="match status" value="1"/>
</dbReference>
<gene>
    <name evidence="6" type="primary">ngcE</name>
    <name evidence="6" type="ORF">ACH429_03190</name>
</gene>
<comment type="caution">
    <text evidence="6">The sequence shown here is derived from an EMBL/GenBank/DDBJ whole genome shotgun (WGS) entry which is preliminary data.</text>
</comment>
<dbReference type="NCBIfam" id="TIGR03851">
    <property type="entry name" value="chitin_NgcE"/>
    <property type="match status" value="1"/>
</dbReference>
<dbReference type="InterPro" id="IPR006059">
    <property type="entry name" value="SBP"/>
</dbReference>
<dbReference type="RefSeq" id="WP_055471638.1">
    <property type="nucleotide sequence ID" value="NZ_JBIRWE010000001.1"/>
</dbReference>
<protein>
    <submittedName>
        <fullName evidence="6">N-acetylglucosamine/diacetylchitobiose ABC transporter substrate-binding protein</fullName>
    </submittedName>
</protein>
<dbReference type="InterPro" id="IPR006311">
    <property type="entry name" value="TAT_signal"/>
</dbReference>
<evidence type="ECO:0000256" key="1">
    <source>
        <dbReference type="ARBA" id="ARBA00004196"/>
    </source>
</evidence>
<dbReference type="PANTHER" id="PTHR43649">
    <property type="entry name" value="ARABINOSE-BINDING PROTEIN-RELATED"/>
    <property type="match status" value="1"/>
</dbReference>
<dbReference type="InterPro" id="IPR050490">
    <property type="entry name" value="Bact_solute-bd_prot1"/>
</dbReference>
<evidence type="ECO:0000256" key="3">
    <source>
        <dbReference type="ARBA" id="ARBA00022448"/>
    </source>
</evidence>
<dbReference type="EMBL" id="JBIRWE010000001">
    <property type="protein sequence ID" value="MFI1963137.1"/>
    <property type="molecule type" value="Genomic_DNA"/>
</dbReference>
<name>A0ABW7UNW3_9ACTN</name>
<evidence type="ECO:0000256" key="2">
    <source>
        <dbReference type="ARBA" id="ARBA00008520"/>
    </source>
</evidence>
<reference evidence="6 7" key="1">
    <citation type="submission" date="2024-10" db="EMBL/GenBank/DDBJ databases">
        <title>The Natural Products Discovery Center: Release of the First 8490 Sequenced Strains for Exploring Actinobacteria Biosynthetic Diversity.</title>
        <authorList>
            <person name="Kalkreuter E."/>
            <person name="Kautsar S.A."/>
            <person name="Yang D."/>
            <person name="Bader C.D."/>
            <person name="Teijaro C.N."/>
            <person name="Fluegel L."/>
            <person name="Davis C.M."/>
            <person name="Simpson J.R."/>
            <person name="Lauterbach L."/>
            <person name="Steele A.D."/>
            <person name="Gui C."/>
            <person name="Meng S."/>
            <person name="Li G."/>
            <person name="Viehrig K."/>
            <person name="Ye F."/>
            <person name="Su P."/>
            <person name="Kiefer A.F."/>
            <person name="Nichols A."/>
            <person name="Cepeda A.J."/>
            <person name="Yan W."/>
            <person name="Fan B."/>
            <person name="Jiang Y."/>
            <person name="Adhikari A."/>
            <person name="Zheng C.-J."/>
            <person name="Schuster L."/>
            <person name="Cowan T.M."/>
            <person name="Smanski M.J."/>
            <person name="Chevrette M.G."/>
            <person name="De Carvalho L.P.S."/>
            <person name="Shen B."/>
        </authorList>
    </citation>
    <scope>NUCLEOTIDE SEQUENCE [LARGE SCALE GENOMIC DNA]</scope>
    <source>
        <strain evidence="6 7">NPDC020327</strain>
    </source>
</reference>
<accession>A0ABW7UNW3</accession>
<evidence type="ECO:0000313" key="7">
    <source>
        <dbReference type="Proteomes" id="UP001611548"/>
    </source>
</evidence>
<comment type="subcellular location">
    <subcellularLocation>
        <location evidence="1">Cell envelope</location>
    </subcellularLocation>
</comment>
<dbReference type="InterPro" id="IPR022386">
    <property type="entry name" value="Chitin_NgcE"/>
</dbReference>